<evidence type="ECO:0000313" key="2">
    <source>
        <dbReference type="EMBL" id="KKM68281.1"/>
    </source>
</evidence>
<reference evidence="2" key="1">
    <citation type="journal article" date="2015" name="Nature">
        <title>Complex archaea that bridge the gap between prokaryotes and eukaryotes.</title>
        <authorList>
            <person name="Spang A."/>
            <person name="Saw J.H."/>
            <person name="Jorgensen S.L."/>
            <person name="Zaremba-Niedzwiedzka K."/>
            <person name="Martijn J."/>
            <person name="Lind A.E."/>
            <person name="van Eijk R."/>
            <person name="Schleper C."/>
            <person name="Guy L."/>
            <person name="Ettema T.J."/>
        </authorList>
    </citation>
    <scope>NUCLEOTIDE SEQUENCE</scope>
</reference>
<feature type="region of interest" description="Disordered" evidence="1">
    <location>
        <begin position="117"/>
        <end position="137"/>
    </location>
</feature>
<comment type="caution">
    <text evidence="2">The sequence shown here is derived from an EMBL/GenBank/DDBJ whole genome shotgun (WGS) entry which is preliminary data.</text>
</comment>
<dbReference type="AlphaFoldDB" id="A0A0F9K0T5"/>
<proteinExistence type="predicted"/>
<accession>A0A0F9K0T5</accession>
<organism evidence="2">
    <name type="scientific">marine sediment metagenome</name>
    <dbReference type="NCBI Taxonomy" id="412755"/>
    <lineage>
        <taxon>unclassified sequences</taxon>
        <taxon>metagenomes</taxon>
        <taxon>ecological metagenomes</taxon>
    </lineage>
</organism>
<name>A0A0F9K0T5_9ZZZZ</name>
<sequence length="137" mass="15694">MEKRDILEMILSGERITKKIKTKRGIFVMAFPLPRDLRAIEVDVARWIDGLPSESFTKSQMASFRAYATLDRLITDGPEWWKKMDSAEDCPDDELITHLYGRYLRLYQSTQKSISESKFNGDDGVGRTRNASEAVGN</sequence>
<dbReference type="EMBL" id="LAZR01010197">
    <property type="protein sequence ID" value="KKM68281.1"/>
    <property type="molecule type" value="Genomic_DNA"/>
</dbReference>
<evidence type="ECO:0000256" key="1">
    <source>
        <dbReference type="SAM" id="MobiDB-lite"/>
    </source>
</evidence>
<gene>
    <name evidence="2" type="ORF">LCGC14_1462460</name>
</gene>
<protein>
    <submittedName>
        <fullName evidence="2">Uncharacterized protein</fullName>
    </submittedName>
</protein>